<evidence type="ECO:0000256" key="11">
    <source>
        <dbReference type="ARBA" id="ARBA00023136"/>
    </source>
</evidence>
<evidence type="ECO:0000256" key="3">
    <source>
        <dbReference type="ARBA" id="ARBA00022448"/>
    </source>
</evidence>
<dbReference type="Proteomes" id="UP000066284">
    <property type="component" value="Chromosome 1"/>
</dbReference>
<evidence type="ECO:0000256" key="6">
    <source>
        <dbReference type="ARBA" id="ARBA00022692"/>
    </source>
</evidence>
<feature type="transmembrane region" description="Helical" evidence="12">
    <location>
        <begin position="575"/>
        <end position="596"/>
    </location>
</feature>
<dbReference type="GO" id="GO:0070069">
    <property type="term" value="C:cytochrome complex"/>
    <property type="evidence" value="ECO:0007669"/>
    <property type="project" value="InterPro"/>
</dbReference>
<keyword evidence="11 12" id="KW-0472">Membrane</keyword>
<feature type="transmembrane region" description="Helical" evidence="12">
    <location>
        <begin position="166"/>
        <end position="185"/>
    </location>
</feature>
<evidence type="ECO:0008006" key="15">
    <source>
        <dbReference type="Google" id="ProtNLM"/>
    </source>
</evidence>
<dbReference type="RefSeq" id="WP_062487529.1">
    <property type="nucleotide sequence ID" value="NZ_LN885086.1"/>
</dbReference>
<keyword evidence="8" id="KW-0249">Electron transport</keyword>
<name>A0A0S4KY68_9BACT</name>
<feature type="transmembrane region" description="Helical" evidence="12">
    <location>
        <begin position="333"/>
        <end position="356"/>
    </location>
</feature>
<protein>
    <recommendedName>
        <fullName evidence="15">Cytochrome ubiquinol oxidase subunit I</fullName>
    </recommendedName>
</protein>
<keyword evidence="6 12" id="KW-0812">Transmembrane</keyword>
<keyword evidence="7" id="KW-0479">Metal-binding</keyword>
<evidence type="ECO:0000256" key="12">
    <source>
        <dbReference type="SAM" id="Phobius"/>
    </source>
</evidence>
<dbReference type="Pfam" id="PF01654">
    <property type="entry name" value="Cyt_bd_oxida_I"/>
    <property type="match status" value="1"/>
</dbReference>
<feature type="transmembrane region" description="Helical" evidence="12">
    <location>
        <begin position="257"/>
        <end position="278"/>
    </location>
</feature>
<feature type="transmembrane region" description="Helical" evidence="12">
    <location>
        <begin position="12"/>
        <end position="33"/>
    </location>
</feature>
<accession>A0A0S4KY68</accession>
<feature type="transmembrane region" description="Helical" evidence="12">
    <location>
        <begin position="368"/>
        <end position="387"/>
    </location>
</feature>
<evidence type="ECO:0000256" key="10">
    <source>
        <dbReference type="ARBA" id="ARBA00023004"/>
    </source>
</evidence>
<dbReference type="EMBL" id="LN885086">
    <property type="protein sequence ID" value="CUQ68317.1"/>
    <property type="molecule type" value="Genomic_DNA"/>
</dbReference>
<evidence type="ECO:0000256" key="9">
    <source>
        <dbReference type="ARBA" id="ARBA00022989"/>
    </source>
</evidence>
<dbReference type="AlphaFoldDB" id="A0A0S4KY68"/>
<dbReference type="GO" id="GO:0009055">
    <property type="term" value="F:electron transfer activity"/>
    <property type="evidence" value="ECO:0007669"/>
    <property type="project" value="InterPro"/>
</dbReference>
<proteinExistence type="inferred from homology"/>
<comment type="subcellular location">
    <subcellularLocation>
        <location evidence="1">Cell membrane</location>
        <topology evidence="1">Multi-pass membrane protein</topology>
    </subcellularLocation>
</comment>
<evidence type="ECO:0000256" key="8">
    <source>
        <dbReference type="ARBA" id="ARBA00022982"/>
    </source>
</evidence>
<keyword evidence="5" id="KW-0349">Heme</keyword>
<keyword evidence="10" id="KW-0408">Iron</keyword>
<reference evidence="14" key="1">
    <citation type="submission" date="2015-09" db="EMBL/GenBank/DDBJ databases">
        <authorList>
            <person name="Daims H."/>
        </authorList>
    </citation>
    <scope>NUCLEOTIDE SEQUENCE [LARGE SCALE GENOMIC DNA]</scope>
</reference>
<dbReference type="STRING" id="1715989.NITINOP_3345"/>
<feature type="transmembrane region" description="Helical" evidence="12">
    <location>
        <begin position="449"/>
        <end position="476"/>
    </location>
</feature>
<dbReference type="KEGG" id="nio:NITINOP_3345"/>
<evidence type="ECO:0000313" key="14">
    <source>
        <dbReference type="Proteomes" id="UP000066284"/>
    </source>
</evidence>
<dbReference type="InterPro" id="IPR002585">
    <property type="entry name" value="Cyt-d_ubiquinol_oxidase_su_1"/>
</dbReference>
<feature type="transmembrane region" description="Helical" evidence="12">
    <location>
        <begin position="290"/>
        <end position="313"/>
    </location>
</feature>
<feature type="transmembrane region" description="Helical" evidence="12">
    <location>
        <begin position="87"/>
        <end position="107"/>
    </location>
</feature>
<evidence type="ECO:0000256" key="4">
    <source>
        <dbReference type="ARBA" id="ARBA00022475"/>
    </source>
</evidence>
<dbReference type="GO" id="GO:0046872">
    <property type="term" value="F:metal ion binding"/>
    <property type="evidence" value="ECO:0007669"/>
    <property type="project" value="UniProtKB-KW"/>
</dbReference>
<feature type="transmembrane region" description="Helical" evidence="12">
    <location>
        <begin position="421"/>
        <end position="437"/>
    </location>
</feature>
<dbReference type="GO" id="GO:0005886">
    <property type="term" value="C:plasma membrane"/>
    <property type="evidence" value="ECO:0007669"/>
    <property type="project" value="UniProtKB-SubCell"/>
</dbReference>
<evidence type="ECO:0000256" key="1">
    <source>
        <dbReference type="ARBA" id="ARBA00004651"/>
    </source>
</evidence>
<keyword evidence="14" id="KW-1185">Reference proteome</keyword>
<evidence type="ECO:0000256" key="5">
    <source>
        <dbReference type="ARBA" id="ARBA00022617"/>
    </source>
</evidence>
<feature type="transmembrane region" description="Helical" evidence="12">
    <location>
        <begin position="488"/>
        <end position="507"/>
    </location>
</feature>
<gene>
    <name evidence="13" type="ORF">NITINOP_3345</name>
</gene>
<organism evidence="13 14">
    <name type="scientific">Candidatus Nitrospira inopinata</name>
    <dbReference type="NCBI Taxonomy" id="1715989"/>
    <lineage>
        <taxon>Bacteria</taxon>
        <taxon>Pseudomonadati</taxon>
        <taxon>Nitrospirota</taxon>
        <taxon>Nitrospiria</taxon>
        <taxon>Nitrospirales</taxon>
        <taxon>Nitrospiraceae</taxon>
        <taxon>Nitrospira</taxon>
    </lineage>
</organism>
<evidence type="ECO:0000256" key="2">
    <source>
        <dbReference type="ARBA" id="ARBA00009819"/>
    </source>
</evidence>
<keyword evidence="3" id="KW-0813">Transport</keyword>
<comment type="similarity">
    <text evidence="2">Belongs to the cytochrome ubiquinol oxidase subunit 1 family.</text>
</comment>
<sequence length="626" mass="68785">MVVRDRLRREKRVALELIGVIATLVALLGFVGMEGVSLAEGSLDVYFNTPGVPQGPAAPAPHETAYPQIGSFDSRALVWFVTQQHTYFGGFVLALPLFCALLEFLGLMTSKPALSLRYDGLARDLAKVAVLALSVTAVIGSLMLAMFIGLYPSFMTYMGGTFKSFMPAYAAVFVVESVLLILYYYSWDRMTERGMKWVHAAMGVATNVVGTALLLLANAWSAFMMAPAGVDAQGRFLGNGWHLLHSVLWNPLNVHRFLADIMSGGAVVLAYACYRFFTAKTTEERAYFDWVGYVFLFVTVCALLPMPIAGYWLMRSVFAFRQTMGVTMMGGLLTWMFVVQALLIGALFLGINYYIWQGMARLKGAERYQPYYQLVFGGLLLALFIWLTPHTLLVSAGEVKAMGGAQHPVIGNYGVMSSKNGAINVILLCTALSFLYMRRANRTMTVPWVTTGNVMIAVLFAVGLANVVGLSIYGFYLPANVRVGLSAPQAFTTFTVIVVGLLINRAMLKRSIVHGPIQWGKIPARGMVVLFAMAAAFSWVMGLMGYIRSSGRLAWHVSEVMADVSPWAFTPDLAFAAKMVTLNMVVFWGAVLVLFWMCQWGRRPVMGEERHNTNAPLLSPVSSPEA</sequence>
<evidence type="ECO:0000256" key="7">
    <source>
        <dbReference type="ARBA" id="ARBA00022723"/>
    </source>
</evidence>
<dbReference type="GO" id="GO:0019646">
    <property type="term" value="P:aerobic electron transport chain"/>
    <property type="evidence" value="ECO:0007669"/>
    <property type="project" value="InterPro"/>
</dbReference>
<evidence type="ECO:0000313" key="13">
    <source>
        <dbReference type="EMBL" id="CUQ68317.1"/>
    </source>
</evidence>
<keyword evidence="9 12" id="KW-1133">Transmembrane helix</keyword>
<feature type="transmembrane region" description="Helical" evidence="12">
    <location>
        <begin position="128"/>
        <end position="154"/>
    </location>
</feature>
<feature type="transmembrane region" description="Helical" evidence="12">
    <location>
        <begin position="528"/>
        <end position="547"/>
    </location>
</feature>
<keyword evidence="4" id="KW-1003">Cell membrane</keyword>